<dbReference type="RefSeq" id="WP_069975645.1">
    <property type="nucleotide sequence ID" value="NZ_CP017269.1"/>
</dbReference>
<dbReference type="InterPro" id="IPR034015">
    <property type="entry name" value="M1_LTA4H"/>
</dbReference>
<evidence type="ECO:0000313" key="4">
    <source>
        <dbReference type="EMBL" id="AOT69685.1"/>
    </source>
</evidence>
<dbReference type="EMBL" id="CP017269">
    <property type="protein sequence ID" value="AOT69685.1"/>
    <property type="molecule type" value="Genomic_DNA"/>
</dbReference>
<feature type="binding site" evidence="2">
    <location>
        <position position="351"/>
    </location>
    <ligand>
        <name>Zn(2+)</name>
        <dbReference type="ChEBI" id="CHEBI:29105"/>
        <note>catalytic</note>
    </ligand>
</feature>
<dbReference type="GO" id="GO:0008237">
    <property type="term" value="F:metallopeptidase activity"/>
    <property type="evidence" value="ECO:0007669"/>
    <property type="project" value="InterPro"/>
</dbReference>
<evidence type="ECO:0000256" key="1">
    <source>
        <dbReference type="PIRSR" id="PIRSR634015-1"/>
    </source>
</evidence>
<dbReference type="InterPro" id="IPR027268">
    <property type="entry name" value="Peptidase_M4/M1_CTD_sf"/>
</dbReference>
<dbReference type="Proteomes" id="UP000095743">
    <property type="component" value="Chromosome"/>
</dbReference>
<gene>
    <name evidence="4" type="ORF">Gferi_08890</name>
</gene>
<dbReference type="PROSITE" id="PS51257">
    <property type="entry name" value="PROKAR_LIPOPROTEIN"/>
    <property type="match status" value="1"/>
</dbReference>
<dbReference type="CDD" id="cd09604">
    <property type="entry name" value="M1_APN_like"/>
    <property type="match status" value="1"/>
</dbReference>
<dbReference type="PANTHER" id="PTHR45726">
    <property type="entry name" value="LEUKOTRIENE A-4 HYDROLASE"/>
    <property type="match status" value="1"/>
</dbReference>
<comment type="cofactor">
    <cofactor evidence="2">
        <name>Zn(2+)</name>
        <dbReference type="ChEBI" id="CHEBI:29105"/>
    </cofactor>
    <text evidence="2">Binds 1 zinc ion per subunit.</text>
</comment>
<evidence type="ECO:0000256" key="2">
    <source>
        <dbReference type="PIRSR" id="PIRSR634015-3"/>
    </source>
</evidence>
<feature type="active site" description="Proton donor" evidence="1">
    <location>
        <position position="432"/>
    </location>
</feature>
<keyword evidence="2" id="KW-0479">Metal-binding</keyword>
<dbReference type="GO" id="GO:0008270">
    <property type="term" value="F:zinc ion binding"/>
    <property type="evidence" value="ECO:0007669"/>
    <property type="project" value="InterPro"/>
</dbReference>
<dbReference type="InterPro" id="IPR014782">
    <property type="entry name" value="Peptidase_M1_dom"/>
</dbReference>
<dbReference type="KEGG" id="gfe:Gferi_08890"/>
<dbReference type="STRING" id="1424294.Gferi_08890"/>
<dbReference type="PANTHER" id="PTHR45726:SF3">
    <property type="entry name" value="LEUKOTRIENE A-4 HYDROLASE"/>
    <property type="match status" value="1"/>
</dbReference>
<keyword evidence="2" id="KW-0862">Zinc</keyword>
<reference evidence="4 5" key="1">
    <citation type="submission" date="2016-09" db="EMBL/GenBank/DDBJ databases">
        <title>Genomic analysis reveals versatility of anaerobic energy metabolism of Geosporobacter ferrireducens IRF9 of phylum Firmicutes.</title>
        <authorList>
            <person name="Kim S.-J."/>
        </authorList>
    </citation>
    <scope>NUCLEOTIDE SEQUENCE [LARGE SCALE GENOMIC DNA]</scope>
    <source>
        <strain evidence="4 5">IRF9</strain>
    </source>
</reference>
<evidence type="ECO:0000313" key="5">
    <source>
        <dbReference type="Proteomes" id="UP000095743"/>
    </source>
</evidence>
<feature type="active site" description="Proton acceptor" evidence="1">
    <location>
        <position position="352"/>
    </location>
</feature>
<feature type="binding site" evidence="2">
    <location>
        <position position="355"/>
    </location>
    <ligand>
        <name>Zn(2+)</name>
        <dbReference type="ChEBI" id="CHEBI:29105"/>
        <note>catalytic</note>
    </ligand>
</feature>
<protein>
    <recommendedName>
        <fullName evidence="3">Peptidase M1 membrane alanine aminopeptidase domain-containing protein</fullName>
    </recommendedName>
</protein>
<feature type="binding site" evidence="2">
    <location>
        <position position="374"/>
    </location>
    <ligand>
        <name>Zn(2+)</name>
        <dbReference type="ChEBI" id="CHEBI:29105"/>
        <note>catalytic</note>
    </ligand>
</feature>
<dbReference type="AlphaFoldDB" id="A0A1D8GFL0"/>
<sequence length="495" mass="57736">MKKSIIGVIGALMLWSILFTGCEENALENQTLEKSDIETVTEQTRLENKEEKVTYDLKLTFDEKSRKLTGKQEIRIENMKMGDRLPLQLWMNAYKNGKKGHFYFPEMRNRIFARGDSQGFIDIKAVAIEGKDISFEIEDELLWLDVSQVQKSDRVLRVSLDIEIQVPKISHRTGGNDKALWLGNWIPTLGIYQEEGWIVSNYLPAGDPFYTQTADYRLQITTPPEYTVVGSGMERAEMLEDNKLTIIEGNNIRDMALAISRNYREYIHKTEDDISLKLYSYSLDQKAAEAYLKELEKIMDYYGRRIGPYPYKDFDVVETEFMTGGMEYPCLIMISTQNLQEFTKGSATILHETGHQWFYGILGNNQLKDAWFDEGLTTFIQKGYELQEKELEVFYQKEKIQLKKALEGWANIALGEDLSIYTSWSHYYRVNYRRAALMHYEIYQAMGKDRYDGFLKSLYQQYQNKIVTREGFRELCRQHGGEPAVAIFNSYFNNQ</sequence>
<dbReference type="Gene3D" id="1.10.390.10">
    <property type="entry name" value="Neutral Protease Domain 2"/>
    <property type="match status" value="1"/>
</dbReference>
<evidence type="ECO:0000259" key="3">
    <source>
        <dbReference type="Pfam" id="PF01433"/>
    </source>
</evidence>
<dbReference type="Pfam" id="PF01433">
    <property type="entry name" value="Peptidase_M1"/>
    <property type="match status" value="1"/>
</dbReference>
<proteinExistence type="predicted"/>
<accession>A0A1D8GFL0</accession>
<dbReference type="SUPFAM" id="SSF55486">
    <property type="entry name" value="Metalloproteases ('zincins'), catalytic domain"/>
    <property type="match status" value="1"/>
</dbReference>
<keyword evidence="5" id="KW-1185">Reference proteome</keyword>
<name>A0A1D8GFL0_9FIRM</name>
<organism evidence="4 5">
    <name type="scientific">Geosporobacter ferrireducens</name>
    <dbReference type="NCBI Taxonomy" id="1424294"/>
    <lineage>
        <taxon>Bacteria</taxon>
        <taxon>Bacillati</taxon>
        <taxon>Bacillota</taxon>
        <taxon>Clostridia</taxon>
        <taxon>Peptostreptococcales</taxon>
        <taxon>Thermotaleaceae</taxon>
        <taxon>Geosporobacter</taxon>
    </lineage>
</organism>
<feature type="domain" description="Peptidase M1 membrane alanine aminopeptidase" evidence="3">
    <location>
        <begin position="296"/>
        <end position="479"/>
    </location>
</feature>